<sequence>MAEAIVQAYDAADGAWKQAAAAFPTGVARQSSVLALTSSPEILLGSPVTATALAKP</sequence>
<dbReference type="RefSeq" id="WP_191848586.1">
    <property type="nucleotide sequence ID" value="NZ_BMUO01000015.1"/>
</dbReference>
<dbReference type="Proteomes" id="UP001353952">
    <property type="component" value="Unassembled WGS sequence"/>
</dbReference>
<reference evidence="1 2" key="1">
    <citation type="submission" date="2024-01" db="EMBL/GenBank/DDBJ databases">
        <title>Genome analysis.</title>
        <authorList>
            <person name="Zhang K."/>
        </authorList>
    </citation>
    <scope>NUCLEOTIDE SEQUENCE [LARGE SCALE GENOMIC DNA]</scope>
    <source>
        <strain evidence="1 2">CGMCC 4.1753</strain>
    </source>
</reference>
<name>A0ABU6LPV3_9ACTN</name>
<dbReference type="EMBL" id="JAYXNZ010000002">
    <property type="protein sequence ID" value="MEC7051423.1"/>
    <property type="molecule type" value="Genomic_DNA"/>
</dbReference>
<proteinExistence type="predicted"/>
<gene>
    <name evidence="1" type="ORF">RFN57_03800</name>
</gene>
<keyword evidence="2" id="KW-1185">Reference proteome</keyword>
<protein>
    <submittedName>
        <fullName evidence="1">Uncharacterized protein</fullName>
    </submittedName>
</protein>
<evidence type="ECO:0000313" key="1">
    <source>
        <dbReference type="EMBL" id="MEC7051423.1"/>
    </source>
</evidence>
<accession>A0ABU6LPV3</accession>
<evidence type="ECO:0000313" key="2">
    <source>
        <dbReference type="Proteomes" id="UP001353952"/>
    </source>
</evidence>
<comment type="caution">
    <text evidence="1">The sequence shown here is derived from an EMBL/GenBank/DDBJ whole genome shotgun (WGS) entry which is preliminary data.</text>
</comment>
<organism evidence="1 2">
    <name type="scientific">Streptomyces violaceochromogenes</name>
    <dbReference type="NCBI Taxonomy" id="67377"/>
    <lineage>
        <taxon>Bacteria</taxon>
        <taxon>Bacillati</taxon>
        <taxon>Actinomycetota</taxon>
        <taxon>Actinomycetes</taxon>
        <taxon>Kitasatosporales</taxon>
        <taxon>Streptomycetaceae</taxon>
        <taxon>Streptomyces</taxon>
    </lineage>
</organism>